<keyword evidence="20" id="KW-0547">Nucleotide-binding</keyword>
<evidence type="ECO:0000256" key="4">
    <source>
        <dbReference type="ARBA" id="ARBA00004279"/>
    </source>
</evidence>
<evidence type="ECO:0000256" key="29">
    <source>
        <dbReference type="ARBA" id="ARBA00022895"/>
    </source>
</evidence>
<dbReference type="EMBL" id="LSMT01000394">
    <property type="protein sequence ID" value="PFX18760.1"/>
    <property type="molecule type" value="Genomic_DNA"/>
</dbReference>
<evidence type="ECO:0000256" key="15">
    <source>
        <dbReference type="ARBA" id="ARBA00022491"/>
    </source>
</evidence>
<dbReference type="GO" id="GO:0003677">
    <property type="term" value="F:DNA binding"/>
    <property type="evidence" value="ECO:0007669"/>
    <property type="project" value="UniProtKB-KW"/>
</dbReference>
<dbReference type="PROSITE" id="PS00690">
    <property type="entry name" value="DEAH_ATP_HELICASE"/>
    <property type="match status" value="1"/>
</dbReference>
<evidence type="ECO:0000256" key="18">
    <source>
        <dbReference type="ARBA" id="ARBA00022723"/>
    </source>
</evidence>
<evidence type="ECO:0000256" key="21">
    <source>
        <dbReference type="ARBA" id="ARBA00022782"/>
    </source>
</evidence>
<evidence type="ECO:0000256" key="1">
    <source>
        <dbReference type="ARBA" id="ARBA00001946"/>
    </source>
</evidence>
<keyword evidence="33" id="KW-0238">DNA-binding</keyword>
<keyword evidence="22" id="KW-0378">Hydrolase</keyword>
<keyword evidence="35" id="KW-0010">Activator</keyword>
<dbReference type="GO" id="GO:0006417">
    <property type="term" value="P:regulation of translation"/>
    <property type="evidence" value="ECO:0007669"/>
    <property type="project" value="UniProtKB-KW"/>
</dbReference>
<feature type="region of interest" description="Disordered" evidence="42">
    <location>
        <begin position="402"/>
        <end position="421"/>
    </location>
</feature>
<sequence length="1013" mass="115413">MGLFVRAAGIHLSRKQFSRLIITEVDSKMHKGGGHGKRGRGGHHPSGLTGKQIGLWYRNRGKQKREQKQRAFITMDSHHEKRISQLLGEIRQSERSNGDRAEEGASAGPDWHDALTEEQYNEQHLQDELDNVDQDQAKASGENRKTRQLASKHHFNMGRCLQPDSMLDHQLREEQQRRFSSESSRFKAMQEFRKSLPAYAQKEELLQLLNSEQVIVISGETGCGKTTQVAQFILDDAIDKGYGSTCRVVCTQPRRISTISVAERVASERGENCGENGSVGYQIRLESKLPREQGSILYCTTGVLLRWLVSDPLLLGCSHIILDEIHERDILSDFLIIIVKDLLSKRPDLKLILMSATLNSEMFSAYFDNCKMADIPGFTHPVQEVYLEEIIEKTGYEVAEKAGVSGRRDRPEPKWKKYRRGKSEAKDRRLEKSNAWLTDSQESEKQMEWEQYLNSLTGRFSFKTITTLRNMDLEKIDFELLVRLITHISLQMEKGAILVFLPGWDDISKLHDRLKSQTLFNSDKFLIIPLHSMMPSTNQREVFDRPPEGVRKIVIATNIAETSITIDDVVFVVDAGKVKEKTYDMFHKVACLQPVWISKASSRQRRGRAGRVQPGYCFHLFTQFRAQSLDDYQLPEMLRTPLEELCLQIKILKLGMIRPFLSRALQPPEEQAVTNALEDLHQLKALDANEDLTPLGHHLAALPVNPRVGKIILFGAIFSCLDPVLTVASVLGFKDPFVFPLGKQKEAEQARSRFAGDTRSDHLALLNAFQGWETSVRKGNERNYCWRNFLSVNTMRMIKDMKQQFSGLLYDIGFLDLADSRAPSANYNSENLKLVKAILCAGLYPNVASINHHPKFLRPPKLRTHQDGIVYLHPKSVNAEVRVYEDNWLIYHEKMKSTSLFLYDSTMIAPFPLLFFGGEISVFVEEGYETVAIDDFIKFKSPNRIANLVKELRVELDKLLRQKIAQPDMKLSVGTGTGNRESALLRAIIDLITSEENTNWRKQRALAGEEGRT</sequence>
<keyword evidence="14" id="KW-0963">Cytoplasm</keyword>
<organism evidence="45 46">
    <name type="scientific">Stylophora pistillata</name>
    <name type="common">Smooth cauliflower coral</name>
    <dbReference type="NCBI Taxonomy" id="50429"/>
    <lineage>
        <taxon>Eukaryota</taxon>
        <taxon>Metazoa</taxon>
        <taxon>Cnidaria</taxon>
        <taxon>Anthozoa</taxon>
        <taxon>Hexacorallia</taxon>
        <taxon>Scleractinia</taxon>
        <taxon>Astrocoeniina</taxon>
        <taxon>Pocilloporidae</taxon>
        <taxon>Stylophora</taxon>
    </lineage>
</organism>
<reference evidence="46" key="1">
    <citation type="journal article" date="2017" name="bioRxiv">
        <title>Comparative analysis of the genomes of Stylophora pistillata and Acropora digitifera provides evidence for extensive differences between species of corals.</title>
        <authorList>
            <person name="Voolstra C.R."/>
            <person name="Li Y."/>
            <person name="Liew Y.J."/>
            <person name="Baumgarten S."/>
            <person name="Zoccola D."/>
            <person name="Flot J.-F."/>
            <person name="Tambutte S."/>
            <person name="Allemand D."/>
            <person name="Aranda M."/>
        </authorList>
    </citation>
    <scope>NUCLEOTIDE SEQUENCE [LARGE SCALE GENOMIC DNA]</scope>
</reference>
<evidence type="ECO:0000256" key="2">
    <source>
        <dbReference type="ARBA" id="ARBA00004173"/>
    </source>
</evidence>
<dbReference type="Pfam" id="PF26026">
    <property type="entry name" value="RNA_hel_CTD"/>
    <property type="match status" value="1"/>
</dbReference>
<dbReference type="InterPro" id="IPR011709">
    <property type="entry name" value="DEAD-box_helicase_OB_fold"/>
</dbReference>
<evidence type="ECO:0000256" key="3">
    <source>
        <dbReference type="ARBA" id="ARBA00004210"/>
    </source>
</evidence>
<keyword evidence="12" id="KW-0158">Chromosome</keyword>
<keyword evidence="37" id="KW-0539">Nucleus</keyword>
<keyword evidence="32" id="KW-0051">Antiviral defense</keyword>
<evidence type="ECO:0000256" key="23">
    <source>
        <dbReference type="ARBA" id="ARBA00022806"/>
    </source>
</evidence>
<evidence type="ECO:0000256" key="20">
    <source>
        <dbReference type="ARBA" id="ARBA00022741"/>
    </source>
</evidence>
<comment type="caution">
    <text evidence="45">The sequence shown here is derived from an EMBL/GenBank/DDBJ whole genome shotgun (WGS) entry which is preliminary data.</text>
</comment>
<feature type="domain" description="Helicase C-terminal" evidence="44">
    <location>
        <begin position="484"/>
        <end position="653"/>
    </location>
</feature>
<dbReference type="PANTHER" id="PTHR18934">
    <property type="entry name" value="ATP-DEPENDENT RNA HELICASE"/>
    <property type="match status" value="1"/>
</dbReference>
<evidence type="ECO:0000256" key="32">
    <source>
        <dbReference type="ARBA" id="ARBA00023118"/>
    </source>
</evidence>
<dbReference type="FunFam" id="1.20.120.1080:FF:000002">
    <property type="entry name" value="Putative ATP-dependent RNA helicase DHX36"/>
    <property type="match status" value="1"/>
</dbReference>
<dbReference type="GO" id="GO:0016607">
    <property type="term" value="C:nuclear speck"/>
    <property type="evidence" value="ECO:0007669"/>
    <property type="project" value="UniProtKB-SubCell"/>
</dbReference>
<keyword evidence="38" id="KW-0966">Cell projection</keyword>
<evidence type="ECO:0000256" key="25">
    <source>
        <dbReference type="ARBA" id="ARBA00022842"/>
    </source>
</evidence>
<evidence type="ECO:0000256" key="7">
    <source>
        <dbReference type="ARBA" id="ARBA00004489"/>
    </source>
</evidence>
<accession>A0A2B4RQD7</accession>
<keyword evidence="13" id="KW-0217">Developmental protein</keyword>
<dbReference type="Proteomes" id="UP000225706">
    <property type="component" value="Unassembled WGS sequence"/>
</dbReference>
<dbReference type="GO" id="GO:0003724">
    <property type="term" value="F:RNA helicase activity"/>
    <property type="evidence" value="ECO:0007669"/>
    <property type="project" value="UniProtKB-EC"/>
</dbReference>
<evidence type="ECO:0000256" key="35">
    <source>
        <dbReference type="ARBA" id="ARBA00023159"/>
    </source>
</evidence>
<dbReference type="GO" id="GO:0005829">
    <property type="term" value="C:cytosol"/>
    <property type="evidence" value="ECO:0007669"/>
    <property type="project" value="UniProtKB-SubCell"/>
</dbReference>
<feature type="region of interest" description="Disordered" evidence="42">
    <location>
        <begin position="88"/>
        <end position="111"/>
    </location>
</feature>
<evidence type="ECO:0000256" key="17">
    <source>
        <dbReference type="ARBA" id="ARBA00022588"/>
    </source>
</evidence>
<keyword evidence="11" id="KW-0813">Transport</keyword>
<name>A0A2B4RQD7_STYPI</name>
<dbReference type="GO" id="GO:0045087">
    <property type="term" value="P:innate immune response"/>
    <property type="evidence" value="ECO:0007669"/>
    <property type="project" value="UniProtKB-KW"/>
</dbReference>
<dbReference type="InterPro" id="IPR001650">
    <property type="entry name" value="Helicase_C-like"/>
</dbReference>
<protein>
    <recommendedName>
        <fullName evidence="39">ATP-dependent DNA/RNA helicase DHX36</fullName>
        <ecNumber evidence="10">3.6.4.13</ecNumber>
    </recommendedName>
    <alternativeName>
        <fullName evidence="41">DEAD/H box polypeptide 36</fullName>
    </alternativeName>
    <alternativeName>
        <fullName evidence="40">MLE-like protein 1</fullName>
    </alternativeName>
</protein>
<comment type="cofactor">
    <cofactor evidence="1">
        <name>Mg(2+)</name>
        <dbReference type="ChEBI" id="CHEBI:18420"/>
    </cofactor>
</comment>
<dbReference type="Pfam" id="PF21010">
    <property type="entry name" value="HA2_C"/>
    <property type="match status" value="1"/>
</dbReference>
<dbReference type="Pfam" id="PF04408">
    <property type="entry name" value="WHD_HA2"/>
    <property type="match status" value="1"/>
</dbReference>
<dbReference type="FunFam" id="3.40.50.300:FF:000739">
    <property type="entry name" value="Putative ATP-dependent RNA helicase DHX36"/>
    <property type="match status" value="1"/>
</dbReference>
<evidence type="ECO:0000256" key="8">
    <source>
        <dbReference type="ARBA" id="ARBA00004514"/>
    </source>
</evidence>
<evidence type="ECO:0000256" key="31">
    <source>
        <dbReference type="ARBA" id="ARBA00023015"/>
    </source>
</evidence>
<evidence type="ECO:0000256" key="6">
    <source>
        <dbReference type="ARBA" id="ARBA00004484"/>
    </source>
</evidence>
<evidence type="ECO:0000256" key="33">
    <source>
        <dbReference type="ARBA" id="ARBA00023125"/>
    </source>
</evidence>
<dbReference type="GO" id="GO:0030424">
    <property type="term" value="C:axon"/>
    <property type="evidence" value="ECO:0007669"/>
    <property type="project" value="UniProtKB-SubCell"/>
</dbReference>
<dbReference type="GO" id="GO:0043204">
    <property type="term" value="C:perikaryon"/>
    <property type="evidence" value="ECO:0007669"/>
    <property type="project" value="UniProtKB-SubCell"/>
</dbReference>
<dbReference type="SUPFAM" id="SSF52540">
    <property type="entry name" value="P-loop containing nucleoside triphosphate hydrolases"/>
    <property type="match status" value="1"/>
</dbReference>
<comment type="subcellular location">
    <subcellularLocation>
        <location evidence="7">Cell projection</location>
        <location evidence="7">Axon</location>
    </subcellularLocation>
    <subcellularLocation>
        <location evidence="4">Cell projection</location>
        <location evidence="4">Dendrite</location>
    </subcellularLocation>
    <subcellularLocation>
        <location evidence="9">Chromosome</location>
        <location evidence="9">Telomere</location>
    </subcellularLocation>
    <subcellularLocation>
        <location evidence="3">Cytoplasm</location>
        <location evidence="3">Stress granule</location>
    </subcellularLocation>
    <subcellularLocation>
        <location evidence="8">Cytoplasm</location>
        <location evidence="8">Cytosol</location>
    </subcellularLocation>
    <subcellularLocation>
        <location evidence="2">Mitochondrion</location>
    </subcellularLocation>
    <subcellularLocation>
        <location evidence="5">Nucleus speckle</location>
    </subcellularLocation>
    <subcellularLocation>
        <location evidence="6">Perikaryon</location>
    </subcellularLocation>
</comment>
<dbReference type="EC" id="3.6.4.13" evidence="10"/>
<dbReference type="GO" id="GO:0051607">
    <property type="term" value="P:defense response to virus"/>
    <property type="evidence" value="ECO:0007669"/>
    <property type="project" value="UniProtKB-KW"/>
</dbReference>
<dbReference type="Pfam" id="PF00271">
    <property type="entry name" value="Helicase_C"/>
    <property type="match status" value="1"/>
</dbReference>
<dbReference type="InterPro" id="IPR011545">
    <property type="entry name" value="DEAD/DEAH_box_helicase_dom"/>
</dbReference>
<dbReference type="SMART" id="SM00847">
    <property type="entry name" value="HA2"/>
    <property type="match status" value="1"/>
</dbReference>
<keyword evidence="19" id="KW-0677">Repeat</keyword>
<keyword evidence="28" id="KW-0694">RNA-binding</keyword>
<dbReference type="OrthoDB" id="5600252at2759"/>
<keyword evidence="36" id="KW-0804">Transcription</keyword>
<dbReference type="GO" id="GO:0046872">
    <property type="term" value="F:metal ion binding"/>
    <property type="evidence" value="ECO:0007669"/>
    <property type="project" value="UniProtKB-KW"/>
</dbReference>
<dbReference type="SMART" id="SM00490">
    <property type="entry name" value="HELICc"/>
    <property type="match status" value="1"/>
</dbReference>
<evidence type="ECO:0000256" key="24">
    <source>
        <dbReference type="ARBA" id="ARBA00022840"/>
    </source>
</evidence>
<evidence type="ECO:0000256" key="12">
    <source>
        <dbReference type="ARBA" id="ARBA00022454"/>
    </source>
</evidence>
<dbReference type="GO" id="GO:0002151">
    <property type="term" value="F:G-quadruplex RNA binding"/>
    <property type="evidence" value="ECO:0007669"/>
    <property type="project" value="TreeGrafter"/>
</dbReference>
<evidence type="ECO:0000256" key="10">
    <source>
        <dbReference type="ARBA" id="ARBA00012552"/>
    </source>
</evidence>
<keyword evidence="27" id="KW-0391">Immunity</keyword>
<dbReference type="InterPro" id="IPR014001">
    <property type="entry name" value="Helicase_ATP-bd"/>
</dbReference>
<keyword evidence="29" id="KW-0779">Telomere</keyword>
<dbReference type="InterPro" id="IPR059023">
    <property type="entry name" value="RNA_hel_CTD"/>
</dbReference>
<feature type="region of interest" description="Disordered" evidence="42">
    <location>
        <begin position="28"/>
        <end position="51"/>
    </location>
</feature>
<dbReference type="InterPro" id="IPR002464">
    <property type="entry name" value="DNA/RNA_helicase_DEAH_CS"/>
</dbReference>
<proteinExistence type="predicted"/>
<dbReference type="Gene3D" id="1.20.120.1080">
    <property type="match status" value="1"/>
</dbReference>
<feature type="compositionally biased region" description="Basic residues" evidence="42">
    <location>
        <begin position="30"/>
        <end position="43"/>
    </location>
</feature>
<evidence type="ECO:0000259" key="43">
    <source>
        <dbReference type="PROSITE" id="PS51192"/>
    </source>
</evidence>
<dbReference type="PANTHER" id="PTHR18934:SF237">
    <property type="entry name" value="ATP-DEPENDENT DNA_RNA HELICASE DHX36"/>
    <property type="match status" value="1"/>
</dbReference>
<keyword evidence="31" id="KW-0805">Transcription regulation</keyword>
<keyword evidence="17" id="KW-0399">Innate immunity</keyword>
<evidence type="ECO:0000256" key="27">
    <source>
        <dbReference type="ARBA" id="ARBA00022859"/>
    </source>
</evidence>
<dbReference type="SMART" id="SM00487">
    <property type="entry name" value="DEXDc"/>
    <property type="match status" value="1"/>
</dbReference>
<dbReference type="GO" id="GO:0000781">
    <property type="term" value="C:chromosome, telomeric region"/>
    <property type="evidence" value="ECO:0007669"/>
    <property type="project" value="UniProtKB-SubCell"/>
</dbReference>
<dbReference type="GO" id="GO:0016787">
    <property type="term" value="F:hydrolase activity"/>
    <property type="evidence" value="ECO:0007669"/>
    <property type="project" value="UniProtKB-KW"/>
</dbReference>
<evidence type="ECO:0000256" key="11">
    <source>
        <dbReference type="ARBA" id="ARBA00022448"/>
    </source>
</evidence>
<evidence type="ECO:0000256" key="37">
    <source>
        <dbReference type="ARBA" id="ARBA00023242"/>
    </source>
</evidence>
<dbReference type="PROSITE" id="PS51194">
    <property type="entry name" value="HELICASE_CTER"/>
    <property type="match status" value="1"/>
</dbReference>
<keyword evidence="16" id="KW-0597">Phosphoprotein</keyword>
<dbReference type="CDD" id="cd18791">
    <property type="entry name" value="SF2_C_RHA"/>
    <property type="match status" value="1"/>
</dbReference>
<evidence type="ECO:0000256" key="42">
    <source>
        <dbReference type="SAM" id="MobiDB-lite"/>
    </source>
</evidence>
<keyword evidence="18" id="KW-0479">Metal-binding</keyword>
<evidence type="ECO:0000256" key="28">
    <source>
        <dbReference type="ARBA" id="ARBA00022884"/>
    </source>
</evidence>
<evidence type="ECO:0000256" key="5">
    <source>
        <dbReference type="ARBA" id="ARBA00004324"/>
    </source>
</evidence>
<evidence type="ECO:0000256" key="16">
    <source>
        <dbReference type="ARBA" id="ARBA00022553"/>
    </source>
</evidence>
<feature type="domain" description="Helicase ATP-binding" evidence="43">
    <location>
        <begin position="206"/>
        <end position="376"/>
    </location>
</feature>
<dbReference type="GO" id="GO:0005524">
    <property type="term" value="F:ATP binding"/>
    <property type="evidence" value="ECO:0007669"/>
    <property type="project" value="UniProtKB-KW"/>
</dbReference>
<evidence type="ECO:0000256" key="38">
    <source>
        <dbReference type="ARBA" id="ARBA00023273"/>
    </source>
</evidence>
<evidence type="ECO:0000259" key="44">
    <source>
        <dbReference type="PROSITE" id="PS51194"/>
    </source>
</evidence>
<keyword evidence="21" id="KW-0221">Differentiation</keyword>
<evidence type="ECO:0000256" key="19">
    <source>
        <dbReference type="ARBA" id="ARBA00022737"/>
    </source>
</evidence>
<gene>
    <name evidence="45" type="primary">Dhx36</name>
    <name evidence="45" type="ORF">AWC38_SpisGene16858</name>
</gene>
<dbReference type="InterPro" id="IPR007502">
    <property type="entry name" value="Helicase-assoc_dom"/>
</dbReference>
<keyword evidence="34" id="KW-0496">Mitochondrion</keyword>
<evidence type="ECO:0000256" key="30">
    <source>
        <dbReference type="ARBA" id="ARBA00022990"/>
    </source>
</evidence>
<dbReference type="STRING" id="50429.A0A2B4RQD7"/>
<dbReference type="PROSITE" id="PS51192">
    <property type="entry name" value="HELICASE_ATP_BIND_1"/>
    <property type="match status" value="1"/>
</dbReference>
<dbReference type="GO" id="GO:0030425">
    <property type="term" value="C:dendrite"/>
    <property type="evidence" value="ECO:0007669"/>
    <property type="project" value="UniProtKB-SubCell"/>
</dbReference>
<dbReference type="Pfam" id="PF00270">
    <property type="entry name" value="DEAD"/>
    <property type="match status" value="1"/>
</dbReference>
<keyword evidence="46" id="KW-1185">Reference proteome</keyword>
<dbReference type="InterPro" id="IPR048333">
    <property type="entry name" value="HA2_WH"/>
</dbReference>
<keyword evidence="26" id="KW-0810">Translation regulation</keyword>
<keyword evidence="15" id="KW-0678">Repressor</keyword>
<dbReference type="FunFam" id="3.40.50.300:FF:000670">
    <property type="entry name" value="Putative ATP-dependent RNA helicase DHX36"/>
    <property type="match status" value="1"/>
</dbReference>
<dbReference type="InterPro" id="IPR027417">
    <property type="entry name" value="P-loop_NTPase"/>
</dbReference>
<evidence type="ECO:0000256" key="13">
    <source>
        <dbReference type="ARBA" id="ARBA00022473"/>
    </source>
</evidence>
<dbReference type="AlphaFoldDB" id="A0A2B4RQD7"/>
<evidence type="ECO:0000313" key="45">
    <source>
        <dbReference type="EMBL" id="PFX18760.1"/>
    </source>
</evidence>
<dbReference type="GO" id="GO:0003678">
    <property type="term" value="F:DNA helicase activity"/>
    <property type="evidence" value="ECO:0007669"/>
    <property type="project" value="TreeGrafter"/>
</dbReference>
<dbReference type="GO" id="GO:0005739">
    <property type="term" value="C:mitochondrion"/>
    <property type="evidence" value="ECO:0007669"/>
    <property type="project" value="UniProtKB-SubCell"/>
</dbReference>
<evidence type="ECO:0000256" key="14">
    <source>
        <dbReference type="ARBA" id="ARBA00022490"/>
    </source>
</evidence>
<keyword evidence="30" id="KW-0007">Acetylation</keyword>
<evidence type="ECO:0000313" key="46">
    <source>
        <dbReference type="Proteomes" id="UP000225706"/>
    </source>
</evidence>
<keyword evidence="24" id="KW-0067">ATP-binding</keyword>
<evidence type="ECO:0000256" key="22">
    <source>
        <dbReference type="ARBA" id="ARBA00022801"/>
    </source>
</evidence>
<evidence type="ECO:0000256" key="26">
    <source>
        <dbReference type="ARBA" id="ARBA00022845"/>
    </source>
</evidence>
<dbReference type="Pfam" id="PF07717">
    <property type="entry name" value="OB_NTP_bind"/>
    <property type="match status" value="1"/>
</dbReference>
<evidence type="ECO:0000256" key="34">
    <source>
        <dbReference type="ARBA" id="ARBA00023128"/>
    </source>
</evidence>
<dbReference type="GO" id="GO:0010494">
    <property type="term" value="C:cytoplasmic stress granule"/>
    <property type="evidence" value="ECO:0007669"/>
    <property type="project" value="UniProtKB-SubCell"/>
</dbReference>
<dbReference type="GO" id="GO:0030154">
    <property type="term" value="P:cell differentiation"/>
    <property type="evidence" value="ECO:0007669"/>
    <property type="project" value="UniProtKB-KW"/>
</dbReference>
<evidence type="ECO:0000256" key="9">
    <source>
        <dbReference type="ARBA" id="ARBA00004574"/>
    </source>
</evidence>
<evidence type="ECO:0000256" key="41">
    <source>
        <dbReference type="ARBA" id="ARBA00083335"/>
    </source>
</evidence>
<feature type="compositionally biased region" description="Basic and acidic residues" evidence="42">
    <location>
        <begin position="91"/>
        <end position="103"/>
    </location>
</feature>
<keyword evidence="23 45" id="KW-0347">Helicase</keyword>
<evidence type="ECO:0000256" key="40">
    <source>
        <dbReference type="ARBA" id="ARBA00076143"/>
    </source>
</evidence>
<evidence type="ECO:0000256" key="36">
    <source>
        <dbReference type="ARBA" id="ARBA00023163"/>
    </source>
</evidence>
<evidence type="ECO:0000256" key="39">
    <source>
        <dbReference type="ARBA" id="ARBA00069921"/>
    </source>
</evidence>
<keyword evidence="25" id="KW-0460">Magnesium</keyword>
<dbReference type="Gene3D" id="3.40.50.300">
    <property type="entry name" value="P-loop containing nucleotide triphosphate hydrolases"/>
    <property type="match status" value="2"/>
</dbReference>